<organism evidence="9 10">
    <name type="scientific">Agrilactobacillus composti DSM 18527 = JCM 14202</name>
    <dbReference type="NCBI Taxonomy" id="1423734"/>
    <lineage>
        <taxon>Bacteria</taxon>
        <taxon>Bacillati</taxon>
        <taxon>Bacillota</taxon>
        <taxon>Bacilli</taxon>
        <taxon>Lactobacillales</taxon>
        <taxon>Lactobacillaceae</taxon>
        <taxon>Agrilactobacillus</taxon>
    </lineage>
</organism>
<dbReference type="RefSeq" id="WP_035455029.1">
    <property type="nucleotide sequence ID" value="NZ_AZGA01000001.1"/>
</dbReference>
<dbReference type="InterPro" id="IPR036277">
    <property type="entry name" value="SMC_hinge_sf"/>
</dbReference>
<keyword evidence="3 7" id="KW-0547">Nucleotide-binding</keyword>
<evidence type="ECO:0000256" key="1">
    <source>
        <dbReference type="ARBA" id="ARBA00004496"/>
    </source>
</evidence>
<reference evidence="9 10" key="1">
    <citation type="journal article" date="2015" name="Genome Announc.">
        <title>Expanding the biotechnology potential of lactobacilli through comparative genomics of 213 strains and associated genera.</title>
        <authorList>
            <person name="Sun Z."/>
            <person name="Harris H.M."/>
            <person name="McCann A."/>
            <person name="Guo C."/>
            <person name="Argimon S."/>
            <person name="Zhang W."/>
            <person name="Yang X."/>
            <person name="Jeffery I.B."/>
            <person name="Cooney J.C."/>
            <person name="Kagawa T.F."/>
            <person name="Liu W."/>
            <person name="Song Y."/>
            <person name="Salvetti E."/>
            <person name="Wrobel A."/>
            <person name="Rasinkangas P."/>
            <person name="Parkhill J."/>
            <person name="Rea M.C."/>
            <person name="O'Sullivan O."/>
            <person name="Ritari J."/>
            <person name="Douillard F.P."/>
            <person name="Paul Ross R."/>
            <person name="Yang R."/>
            <person name="Briner A.E."/>
            <person name="Felis G.E."/>
            <person name="de Vos W.M."/>
            <person name="Barrangou R."/>
            <person name="Klaenhammer T.R."/>
            <person name="Caufield P.W."/>
            <person name="Cui Y."/>
            <person name="Zhang H."/>
            <person name="O'Toole P.W."/>
        </authorList>
    </citation>
    <scope>NUCLEOTIDE SEQUENCE [LARGE SCALE GENOMIC DNA]</scope>
    <source>
        <strain evidence="9 10">DSM 18527</strain>
    </source>
</reference>
<feature type="binding site" evidence="7">
    <location>
        <begin position="32"/>
        <end position="39"/>
    </location>
    <ligand>
        <name>ATP</name>
        <dbReference type="ChEBI" id="CHEBI:30616"/>
    </ligand>
</feature>
<dbReference type="PATRIC" id="fig|1423734.3.peg.2247"/>
<dbReference type="GO" id="GO:0006260">
    <property type="term" value="P:DNA replication"/>
    <property type="evidence" value="ECO:0007669"/>
    <property type="project" value="UniProtKB-UniRule"/>
</dbReference>
<dbReference type="InterPro" id="IPR011890">
    <property type="entry name" value="SMC_prok"/>
</dbReference>
<feature type="coiled-coil region" evidence="7">
    <location>
        <begin position="311"/>
        <end position="366"/>
    </location>
</feature>
<evidence type="ECO:0000313" key="10">
    <source>
        <dbReference type="Proteomes" id="UP000051236"/>
    </source>
</evidence>
<dbReference type="Gene3D" id="1.20.1060.20">
    <property type="match status" value="1"/>
</dbReference>
<comment type="domain">
    <text evidence="7">Contains large globular domains required for ATP hydrolysis at each terminus and a third globular domain forming a flexible hinge near the middle of the molecule. These domains are separated by coiled-coil structures.</text>
</comment>
<feature type="coiled-coil region" evidence="7">
    <location>
        <begin position="756"/>
        <end position="832"/>
    </location>
</feature>
<dbReference type="Pfam" id="PF02463">
    <property type="entry name" value="SMC_N"/>
    <property type="match status" value="2"/>
</dbReference>
<dbReference type="SUPFAM" id="SSF75553">
    <property type="entry name" value="Smc hinge domain"/>
    <property type="match status" value="1"/>
</dbReference>
<evidence type="ECO:0000256" key="6">
    <source>
        <dbReference type="ARBA" id="ARBA00023125"/>
    </source>
</evidence>
<dbReference type="GO" id="GO:0005694">
    <property type="term" value="C:chromosome"/>
    <property type="evidence" value="ECO:0007669"/>
    <property type="project" value="InterPro"/>
</dbReference>
<dbReference type="FunFam" id="3.40.50.300:FF:000984">
    <property type="entry name" value="Chromosome partition protein Smc"/>
    <property type="match status" value="1"/>
</dbReference>
<gene>
    <name evidence="7" type="primary">smc</name>
    <name evidence="9" type="ORF">FC83_GL002224</name>
</gene>
<proteinExistence type="inferred from homology"/>
<comment type="function">
    <text evidence="7">Required for chromosome condensation and partitioning.</text>
</comment>
<dbReference type="Proteomes" id="UP000051236">
    <property type="component" value="Unassembled WGS sequence"/>
</dbReference>
<feature type="coiled-coil region" evidence="7">
    <location>
        <begin position="234"/>
        <end position="268"/>
    </location>
</feature>
<dbReference type="GO" id="GO:0030261">
    <property type="term" value="P:chromosome condensation"/>
    <property type="evidence" value="ECO:0007669"/>
    <property type="project" value="InterPro"/>
</dbReference>
<keyword evidence="2 7" id="KW-0963">Cytoplasm</keyword>
<dbReference type="GO" id="GO:0005737">
    <property type="term" value="C:cytoplasm"/>
    <property type="evidence" value="ECO:0007669"/>
    <property type="project" value="UniProtKB-SubCell"/>
</dbReference>
<keyword evidence="10" id="KW-1185">Reference proteome</keyword>
<dbReference type="InterPro" id="IPR010935">
    <property type="entry name" value="SMC_hinge"/>
</dbReference>
<comment type="similarity">
    <text evidence="7">Belongs to the SMC family.</text>
</comment>
<dbReference type="OrthoDB" id="9808768at2"/>
<dbReference type="GO" id="GO:0007059">
    <property type="term" value="P:chromosome segregation"/>
    <property type="evidence" value="ECO:0007669"/>
    <property type="project" value="UniProtKB-UniRule"/>
</dbReference>
<evidence type="ECO:0000256" key="3">
    <source>
        <dbReference type="ARBA" id="ARBA00022741"/>
    </source>
</evidence>
<dbReference type="GO" id="GO:0003677">
    <property type="term" value="F:DNA binding"/>
    <property type="evidence" value="ECO:0007669"/>
    <property type="project" value="UniProtKB-UniRule"/>
</dbReference>
<dbReference type="FunFam" id="3.40.50.300:FF:000901">
    <property type="entry name" value="Chromosome partition protein Smc"/>
    <property type="match status" value="1"/>
</dbReference>
<feature type="domain" description="SMC hinge" evidence="8">
    <location>
        <begin position="518"/>
        <end position="637"/>
    </location>
</feature>
<keyword evidence="5 7" id="KW-0175">Coiled coil</keyword>
<evidence type="ECO:0000313" key="9">
    <source>
        <dbReference type="EMBL" id="KRM36820.1"/>
    </source>
</evidence>
<dbReference type="Gene3D" id="3.40.50.300">
    <property type="entry name" value="P-loop containing nucleotide triphosphate hydrolases"/>
    <property type="match status" value="2"/>
</dbReference>
<dbReference type="Gene3D" id="3.30.70.1620">
    <property type="match status" value="1"/>
</dbReference>
<dbReference type="STRING" id="1423734.FC83_GL002224"/>
<dbReference type="Pfam" id="PF06470">
    <property type="entry name" value="SMC_hinge"/>
    <property type="match status" value="1"/>
</dbReference>
<sequence length="1189" mass="132894">MPLSSLKIVGFKSFADPTTLNFAPGVTGIVGPNGSGKSNITEAVRWAMGEQSAKGLRGERMPDVIFAGTQLRPPLNLAEVTLIFDNRGRALKNDADTLEITRKIFRDGESEFYINKKACRLKDIASLFMDSGIGKESFSIISQGKVEAIFNSRAEDRRSIIEETAGVHQYKVQKDTALQKLQHTSDNLDRVADIVTEIEGRLEPLHEQSSLAKEYLEQKKAYDQLHKSWLVLNIDDKNQDKQTAQLKLHELKQTLQQLTMNRDRLTKALTTLKVTQGEVDQTLDEKQQILLTTTKDLEAQKGQLLVFTQQTDQSSDQLAEHEKSVQQLRTELQTLQHTGAVLQTKAQALLNQQQQLHDDIANLQQLAGHSKDDITKQIQARNDTYVDLLQRNAQIRNSIVMLTKQQSILDTQIQRIQTQQIEKQQQHAALSEQITQLTQAMATKAHAQESVVQKLAEIQAKVQAAQTTYQHQRSDLLNATQIYQQAQTKLASLKALQKEFTGFYQGPKYILKHRGQLPHVYGAVAELIEVPQRYQISIETTLGAQLQNIVVGDEQAAKQGIQLLRQQHQGRATFLPLNRIRQFNVAATTRAQLAHMAGFLGVASELVHFEDKFQPVVQHLLGTLLVVDTIDHGIALAQAIAHRYRIVTLKGDVISTSGAMSGGAAVQHSNNLLQQKQEIQQAQAQITAMDQALTAKQAQLKAQQTTVATLLGQQTHLQTQRNDQSTTTSSEAEKLTQLKTEADYISRELKTLAYNLDNSKQQQADLAQDLTQNQQEKAQLNATMQQTQTEVDQFKASLADYDSQQAEVTAKLNQALIQASGLKEQVKAKEQQVTANQQRQQVVTQQLRTLTEKITTIKAQSSQQVTSKTALKAAIKSSQDALKKTTATITQLQEQRRVQKTQIERDQNELTRQIELVEATRTEQATTEQTVKLLTRQIGEHLNDLEANYHESYEALKAKVGQLNGQDKAAMNQRLKLLKRGLDEIGPVNLNAIDDYQTTKSRYDFLTQQRDDLLTAQTTLMATIHELDQEVSARFEKTFNDVSKAFTTVFPQMFGGGHARLDLTDPADMLTTGVEIKASPPGKKLQRLSLLSGGERALTAITLLFAIIKVRPVPFCILDEVEASLDDTNVDRYADFMRAYDADTQFIVITHRKGTMMRANRLYGVTMEESGVSKIVSVTLTEQAASTES</sequence>
<name>X0PUW5_9LACO</name>
<protein>
    <recommendedName>
        <fullName evidence="7">Chromosome partition protein Smc</fullName>
    </recommendedName>
</protein>
<evidence type="ECO:0000256" key="4">
    <source>
        <dbReference type="ARBA" id="ARBA00022840"/>
    </source>
</evidence>
<dbReference type="GO" id="GO:0007062">
    <property type="term" value="P:sister chromatid cohesion"/>
    <property type="evidence" value="ECO:0007669"/>
    <property type="project" value="InterPro"/>
</dbReference>
<comment type="subcellular location">
    <subcellularLocation>
        <location evidence="1 7">Cytoplasm</location>
    </subcellularLocation>
</comment>
<dbReference type="SUPFAM" id="SSF52540">
    <property type="entry name" value="P-loop containing nucleoside triphosphate hydrolases"/>
    <property type="match status" value="1"/>
</dbReference>
<evidence type="ECO:0000256" key="7">
    <source>
        <dbReference type="HAMAP-Rule" id="MF_01894"/>
    </source>
</evidence>
<dbReference type="HAMAP" id="MF_01894">
    <property type="entry name" value="Smc_prok"/>
    <property type="match status" value="1"/>
</dbReference>
<dbReference type="AlphaFoldDB" id="X0PUW5"/>
<feature type="coiled-coil region" evidence="7">
    <location>
        <begin position="875"/>
        <end position="920"/>
    </location>
</feature>
<dbReference type="CDD" id="cd03278">
    <property type="entry name" value="ABC_SMC_barmotin"/>
    <property type="match status" value="2"/>
</dbReference>
<keyword evidence="4 7" id="KW-0067">ATP-binding</keyword>
<dbReference type="PANTHER" id="PTHR43977">
    <property type="entry name" value="STRUCTURAL MAINTENANCE OF CHROMOSOMES PROTEIN 3"/>
    <property type="match status" value="1"/>
</dbReference>
<keyword evidence="6 7" id="KW-0238">DNA-binding</keyword>
<feature type="coiled-coil region" evidence="7">
    <location>
        <begin position="665"/>
        <end position="699"/>
    </location>
</feature>
<dbReference type="PIRSF" id="PIRSF005719">
    <property type="entry name" value="SMC"/>
    <property type="match status" value="1"/>
</dbReference>
<comment type="caution">
    <text evidence="9">The sequence shown here is derived from an EMBL/GenBank/DDBJ whole genome shotgun (WGS) entry which is preliminary data.</text>
</comment>
<accession>X0PUW5</accession>
<dbReference type="GO" id="GO:0016887">
    <property type="term" value="F:ATP hydrolysis activity"/>
    <property type="evidence" value="ECO:0007669"/>
    <property type="project" value="InterPro"/>
</dbReference>
<dbReference type="NCBIfam" id="TIGR02168">
    <property type="entry name" value="SMC_prok_B"/>
    <property type="match status" value="1"/>
</dbReference>
<dbReference type="SMART" id="SM00968">
    <property type="entry name" value="SMC_hinge"/>
    <property type="match status" value="1"/>
</dbReference>
<comment type="subunit">
    <text evidence="7">Homodimer.</text>
</comment>
<evidence type="ECO:0000256" key="2">
    <source>
        <dbReference type="ARBA" id="ARBA00022490"/>
    </source>
</evidence>
<dbReference type="InterPro" id="IPR003395">
    <property type="entry name" value="RecF/RecN/SMC_N"/>
</dbReference>
<evidence type="ECO:0000259" key="8">
    <source>
        <dbReference type="SMART" id="SM00968"/>
    </source>
</evidence>
<dbReference type="InterPro" id="IPR024704">
    <property type="entry name" value="SMC"/>
</dbReference>
<dbReference type="GO" id="GO:0005524">
    <property type="term" value="F:ATP binding"/>
    <property type="evidence" value="ECO:0007669"/>
    <property type="project" value="UniProtKB-UniRule"/>
</dbReference>
<dbReference type="eggNOG" id="COG1196">
    <property type="taxonomic scope" value="Bacteria"/>
</dbReference>
<dbReference type="EMBL" id="AZGA01000001">
    <property type="protein sequence ID" value="KRM36820.1"/>
    <property type="molecule type" value="Genomic_DNA"/>
</dbReference>
<evidence type="ECO:0000256" key="5">
    <source>
        <dbReference type="ARBA" id="ARBA00023054"/>
    </source>
</evidence>
<dbReference type="InterPro" id="IPR027417">
    <property type="entry name" value="P-loop_NTPase"/>
</dbReference>